<organism evidence="3 4">
    <name type="scientific">Fistulifera solaris</name>
    <name type="common">Oleaginous diatom</name>
    <dbReference type="NCBI Taxonomy" id="1519565"/>
    <lineage>
        <taxon>Eukaryota</taxon>
        <taxon>Sar</taxon>
        <taxon>Stramenopiles</taxon>
        <taxon>Ochrophyta</taxon>
        <taxon>Bacillariophyta</taxon>
        <taxon>Bacillariophyceae</taxon>
        <taxon>Bacillariophycidae</taxon>
        <taxon>Naviculales</taxon>
        <taxon>Naviculaceae</taxon>
        <taxon>Fistulifera</taxon>
    </lineage>
</organism>
<evidence type="ECO:0000256" key="1">
    <source>
        <dbReference type="ARBA" id="ARBA00022741"/>
    </source>
</evidence>
<sequence length="461" mass="50468">MPVAGQTVGIDLGTTNCCVGVWRNNRVEIITDYHGRRAIPSYVAFNETERLMGDAAMSQNAANARNTIFGAKRLIGRKFTDPAVQSNMTHWPFDVVSGPCDNPIIKAHYKGEERHFQAEEICAMILMEMKEITEAYLEKEVKNAVISVPACFNDAQRQATKCAASIAGLNVLRLINEPTAAANANGIDHRGCEKNVLIFDWGGGCLDISLLTLDDEIYEVKASAGDTSLGGEDIDNRMVDYFCIGICEQILRDSKMPKDQVHEVVLVGGSTRIPKLQSMPSAFFDGMELCKRVNPNEAVTFGATVKAALLSGVKSEKLSEILLLDVAPFSLGVESIGGRMITFIRQNNHIPCKKTLTFSVCKDILPSVLIRIFEGEHSMTKDNNFLGEFRLDGVLPLASGQPQIDVTVYVDADGTVTVSAIERSTGKEKKVTVSHDKGLRLLSGRKRGHGYGTLEMYKLSD</sequence>
<dbReference type="PROSITE" id="PS01036">
    <property type="entry name" value="HSP70_3"/>
    <property type="match status" value="1"/>
</dbReference>
<evidence type="ECO:0000313" key="3">
    <source>
        <dbReference type="EMBL" id="GAX21871.1"/>
    </source>
</evidence>
<keyword evidence="2" id="KW-0067">ATP-binding</keyword>
<proteinExistence type="predicted"/>
<dbReference type="FunFam" id="3.30.420.40:FF:000172">
    <property type="entry name" value="Heat shock 70 kDa protein"/>
    <property type="match status" value="1"/>
</dbReference>
<dbReference type="SUPFAM" id="SSF53067">
    <property type="entry name" value="Actin-like ATPase domain"/>
    <property type="match status" value="2"/>
</dbReference>
<dbReference type="SUPFAM" id="SSF100920">
    <property type="entry name" value="Heat shock protein 70kD (HSP70), peptide-binding domain"/>
    <property type="match status" value="1"/>
</dbReference>
<dbReference type="InterPro" id="IPR043129">
    <property type="entry name" value="ATPase_NBD"/>
</dbReference>
<dbReference type="Gene3D" id="3.30.30.30">
    <property type="match status" value="1"/>
</dbReference>
<dbReference type="InterPro" id="IPR018181">
    <property type="entry name" value="Heat_shock_70_CS"/>
</dbReference>
<dbReference type="PANTHER" id="PTHR19375">
    <property type="entry name" value="HEAT SHOCK PROTEIN 70KDA"/>
    <property type="match status" value="1"/>
</dbReference>
<dbReference type="Pfam" id="PF00012">
    <property type="entry name" value="HSP70"/>
    <property type="match status" value="2"/>
</dbReference>
<dbReference type="EMBL" id="BDSP01000173">
    <property type="protein sequence ID" value="GAX21871.1"/>
    <property type="molecule type" value="Genomic_DNA"/>
</dbReference>
<reference evidence="3 4" key="1">
    <citation type="journal article" date="2015" name="Plant Cell">
        <title>Oil accumulation by the oleaginous diatom Fistulifera solaris as revealed by the genome and transcriptome.</title>
        <authorList>
            <person name="Tanaka T."/>
            <person name="Maeda Y."/>
            <person name="Veluchamy A."/>
            <person name="Tanaka M."/>
            <person name="Abida H."/>
            <person name="Marechal E."/>
            <person name="Bowler C."/>
            <person name="Muto M."/>
            <person name="Sunaga Y."/>
            <person name="Tanaka M."/>
            <person name="Yoshino T."/>
            <person name="Taniguchi T."/>
            <person name="Fukuda Y."/>
            <person name="Nemoto M."/>
            <person name="Matsumoto M."/>
            <person name="Wong P.S."/>
            <person name="Aburatani S."/>
            <person name="Fujibuchi W."/>
        </authorList>
    </citation>
    <scope>NUCLEOTIDE SEQUENCE [LARGE SCALE GENOMIC DNA]</scope>
    <source>
        <strain evidence="3 4">JPCC DA0580</strain>
    </source>
</reference>
<dbReference type="Gene3D" id="3.90.640.10">
    <property type="entry name" value="Actin, Chain A, domain 4"/>
    <property type="match status" value="1"/>
</dbReference>
<dbReference type="InterPro" id="IPR013126">
    <property type="entry name" value="Hsp_70_fam"/>
</dbReference>
<dbReference type="FunFam" id="3.30.30.30:FF:000001">
    <property type="entry name" value="heat shock 70 kDa protein-like"/>
    <property type="match status" value="1"/>
</dbReference>
<dbReference type="PRINTS" id="PR00301">
    <property type="entry name" value="HEATSHOCK70"/>
</dbReference>
<dbReference type="AlphaFoldDB" id="A0A1Z5K6Z9"/>
<evidence type="ECO:0000256" key="2">
    <source>
        <dbReference type="ARBA" id="ARBA00022840"/>
    </source>
</evidence>
<dbReference type="InterPro" id="IPR029047">
    <property type="entry name" value="HSP70_peptide-bd_sf"/>
</dbReference>
<gene>
    <name evidence="3" type="ORF">FisN_30Hu072</name>
</gene>
<dbReference type="Gene3D" id="2.60.34.10">
    <property type="entry name" value="Substrate Binding Domain Of DNAk, Chain A, domain 1"/>
    <property type="match status" value="1"/>
</dbReference>
<comment type="caution">
    <text evidence="3">The sequence shown here is derived from an EMBL/GenBank/DDBJ whole genome shotgun (WGS) entry which is preliminary data.</text>
</comment>
<dbReference type="GO" id="GO:0005524">
    <property type="term" value="F:ATP binding"/>
    <property type="evidence" value="ECO:0007669"/>
    <property type="project" value="UniProtKB-KW"/>
</dbReference>
<dbReference type="Gene3D" id="3.30.420.40">
    <property type="match status" value="4"/>
</dbReference>
<dbReference type="InParanoid" id="A0A1Z5K6Z9"/>
<dbReference type="PROSITE" id="PS00297">
    <property type="entry name" value="HSP70_1"/>
    <property type="match status" value="1"/>
</dbReference>
<evidence type="ECO:0000313" key="4">
    <source>
        <dbReference type="Proteomes" id="UP000198406"/>
    </source>
</evidence>
<keyword evidence="1" id="KW-0547">Nucleotide-binding</keyword>
<name>A0A1Z5K6Z9_FISSO</name>
<dbReference type="OrthoDB" id="2401965at2759"/>
<dbReference type="GO" id="GO:0140662">
    <property type="term" value="F:ATP-dependent protein folding chaperone"/>
    <property type="evidence" value="ECO:0007669"/>
    <property type="project" value="InterPro"/>
</dbReference>
<dbReference type="Proteomes" id="UP000198406">
    <property type="component" value="Unassembled WGS sequence"/>
</dbReference>
<accession>A0A1Z5K6Z9</accession>
<keyword evidence="4" id="KW-1185">Reference proteome</keyword>
<protein>
    <submittedName>
        <fullName evidence="3">Uncharacterized protein</fullName>
    </submittedName>
</protein>